<dbReference type="Pfam" id="PF14242">
    <property type="entry name" value="DUF4342"/>
    <property type="match status" value="1"/>
</dbReference>
<dbReference type="Proteomes" id="UP001210339">
    <property type="component" value="Chromosome"/>
</dbReference>
<feature type="domain" description="DUF4342" evidence="1">
    <location>
        <begin position="73"/>
        <end position="137"/>
    </location>
</feature>
<dbReference type="InterPro" id="IPR009060">
    <property type="entry name" value="UBA-like_sf"/>
</dbReference>
<gene>
    <name evidence="2" type="ORF">O6R05_02015</name>
</gene>
<name>A0ABY7QW70_9FIRM</name>
<evidence type="ECO:0000313" key="2">
    <source>
        <dbReference type="EMBL" id="WBW50339.1"/>
    </source>
</evidence>
<evidence type="ECO:0000313" key="3">
    <source>
        <dbReference type="Proteomes" id="UP001210339"/>
    </source>
</evidence>
<keyword evidence="3" id="KW-1185">Reference proteome</keyword>
<dbReference type="Gene3D" id="1.10.8.10">
    <property type="entry name" value="DNA helicase RuvA subunit, C-terminal domain"/>
    <property type="match status" value="1"/>
</dbReference>
<dbReference type="EMBL" id="CP115667">
    <property type="protein sequence ID" value="WBW50339.1"/>
    <property type="molecule type" value="Genomic_DNA"/>
</dbReference>
<proteinExistence type="predicted"/>
<dbReference type="InterPro" id="IPR025642">
    <property type="entry name" value="DUF4342"/>
</dbReference>
<protein>
    <submittedName>
        <fullName evidence="2">DUF4342 domain-containing protein</fullName>
    </submittedName>
</protein>
<organism evidence="2 3">
    <name type="scientific">Peptoniphilus equinus</name>
    <dbReference type="NCBI Taxonomy" id="3016343"/>
    <lineage>
        <taxon>Bacteria</taxon>
        <taxon>Bacillati</taxon>
        <taxon>Bacillota</taxon>
        <taxon>Tissierellia</taxon>
        <taxon>Tissierellales</taxon>
        <taxon>Peptoniphilaceae</taxon>
        <taxon>Peptoniphilus</taxon>
    </lineage>
</organism>
<dbReference type="Pfam" id="PF14555">
    <property type="entry name" value="UBA_4"/>
    <property type="match status" value="1"/>
</dbReference>
<accession>A0ABY7QW70</accession>
<evidence type="ECO:0000259" key="1">
    <source>
        <dbReference type="Pfam" id="PF14242"/>
    </source>
</evidence>
<reference evidence="2 3" key="1">
    <citation type="submission" date="2023-01" db="EMBL/GenBank/DDBJ databases">
        <authorList>
            <person name="Lee S.H."/>
            <person name="Jung H.S."/>
            <person name="Yun J.U."/>
        </authorList>
    </citation>
    <scope>NUCLEOTIDE SEQUENCE [LARGE SCALE GENOMIC DNA]</scope>
    <source>
        <strain evidence="2 3">CBA3646</strain>
    </source>
</reference>
<dbReference type="SUPFAM" id="SSF46934">
    <property type="entry name" value="UBA-like"/>
    <property type="match status" value="1"/>
</dbReference>
<dbReference type="RefSeq" id="WP_271191870.1">
    <property type="nucleotide sequence ID" value="NZ_CP115667.1"/>
</dbReference>
<sequence>MISMEKIDYVMNVTGAEYAVVRNALLDNDGDVEAAIDTIRSSVTPFTESKNTTGQGRSFGDFDFGGLNFDDITFDEIKSALHDIWKSTNATKVVVTKAGNVVFNLPLTAASVGIILAPVATLIGMGVGLVADYDFKVITADKEEIDIKDYILKKKKK</sequence>